<evidence type="ECO:0000256" key="15">
    <source>
        <dbReference type="SAM" id="MobiDB-lite"/>
    </source>
</evidence>
<evidence type="ECO:0000256" key="12">
    <source>
        <dbReference type="ARBA" id="ARBA00042306"/>
    </source>
</evidence>
<dbReference type="Pfam" id="PF25051">
    <property type="entry name" value="WHD_MCM8"/>
    <property type="match status" value="1"/>
</dbReference>
<evidence type="ECO:0000256" key="13">
    <source>
        <dbReference type="ARBA" id="ARBA00047995"/>
    </source>
</evidence>
<dbReference type="SMART" id="SM00350">
    <property type="entry name" value="MCM"/>
    <property type="match status" value="1"/>
</dbReference>
<organism evidence="17 18">
    <name type="scientific">Plasmodiophora brassicae</name>
    <name type="common">Clubroot disease agent</name>
    <dbReference type="NCBI Taxonomy" id="37360"/>
    <lineage>
        <taxon>Eukaryota</taxon>
        <taxon>Sar</taxon>
        <taxon>Rhizaria</taxon>
        <taxon>Endomyxa</taxon>
        <taxon>Phytomyxea</taxon>
        <taxon>Plasmodiophorida</taxon>
        <taxon>Plasmodiophoridae</taxon>
        <taxon>Plasmodiophora</taxon>
    </lineage>
</organism>
<keyword evidence="9 14" id="KW-0238">DNA-binding</keyword>
<evidence type="ECO:0000256" key="7">
    <source>
        <dbReference type="ARBA" id="ARBA00022806"/>
    </source>
</evidence>
<name>A0A3P3YHH0_PLABS</name>
<dbReference type="PROSITE" id="PS50051">
    <property type="entry name" value="MCM_2"/>
    <property type="match status" value="1"/>
</dbReference>
<evidence type="ECO:0000256" key="5">
    <source>
        <dbReference type="ARBA" id="ARBA00022763"/>
    </source>
</evidence>
<dbReference type="InterPro" id="IPR012340">
    <property type="entry name" value="NA-bd_OB-fold"/>
</dbReference>
<dbReference type="Gene3D" id="2.40.50.140">
    <property type="entry name" value="Nucleic acid-binding proteins"/>
    <property type="match status" value="1"/>
</dbReference>
<evidence type="ECO:0000259" key="16">
    <source>
        <dbReference type="PROSITE" id="PS50051"/>
    </source>
</evidence>
<dbReference type="GO" id="GO:0042555">
    <property type="term" value="C:MCM complex"/>
    <property type="evidence" value="ECO:0007669"/>
    <property type="project" value="TreeGrafter"/>
</dbReference>
<evidence type="ECO:0000256" key="9">
    <source>
        <dbReference type="ARBA" id="ARBA00023125"/>
    </source>
</evidence>
<dbReference type="Proteomes" id="UP000290189">
    <property type="component" value="Unassembled WGS sequence"/>
</dbReference>
<keyword evidence="7" id="KW-0347">Helicase</keyword>
<geneLocation type="mitochondrion" evidence="17"/>
<dbReference type="GO" id="GO:0017116">
    <property type="term" value="F:single-stranded DNA helicase activity"/>
    <property type="evidence" value="ECO:0007669"/>
    <property type="project" value="TreeGrafter"/>
</dbReference>
<evidence type="ECO:0000256" key="4">
    <source>
        <dbReference type="ARBA" id="ARBA00022741"/>
    </source>
</evidence>
<keyword evidence="4 14" id="KW-0547">Nucleotide-binding</keyword>
<keyword evidence="8 14" id="KW-0067">ATP-binding</keyword>
<dbReference type="FunFam" id="2.20.28.10:FF:000007">
    <property type="entry name" value="DNA helicase MCM8 isoform X1"/>
    <property type="match status" value="1"/>
</dbReference>
<evidence type="ECO:0000256" key="10">
    <source>
        <dbReference type="ARBA" id="ARBA00023204"/>
    </source>
</evidence>
<dbReference type="Gene3D" id="3.40.50.300">
    <property type="entry name" value="P-loop containing nucleotide triphosphate hydrolases"/>
    <property type="match status" value="1"/>
</dbReference>
<evidence type="ECO:0000256" key="1">
    <source>
        <dbReference type="ARBA" id="ARBA00004123"/>
    </source>
</evidence>
<keyword evidence="10" id="KW-0234">DNA repair</keyword>
<keyword evidence="17" id="KW-0496">Mitochondrion</keyword>
<dbReference type="PANTHER" id="PTHR11630:SF47">
    <property type="entry name" value="DNA HELICASE MCM8"/>
    <property type="match status" value="1"/>
</dbReference>
<dbReference type="SMART" id="SM00382">
    <property type="entry name" value="AAA"/>
    <property type="match status" value="1"/>
</dbReference>
<feature type="domain" description="MCM C-terminal AAA(+) ATPase" evidence="16">
    <location>
        <begin position="299"/>
        <end position="505"/>
    </location>
</feature>
<reference evidence="17 18" key="1">
    <citation type="submission" date="2018-03" db="EMBL/GenBank/DDBJ databases">
        <authorList>
            <person name="Fogelqvist J."/>
        </authorList>
    </citation>
    <scope>NUCLEOTIDE SEQUENCE [LARGE SCALE GENOMIC DNA]</scope>
</reference>
<comment type="similarity">
    <text evidence="2 14">Belongs to the MCM family.</text>
</comment>
<dbReference type="InterPro" id="IPR031327">
    <property type="entry name" value="MCM"/>
</dbReference>
<proteinExistence type="inferred from homology"/>
<dbReference type="EMBL" id="OVEO01000012">
    <property type="protein sequence ID" value="SPQ99638.1"/>
    <property type="molecule type" value="Genomic_DNA"/>
</dbReference>
<dbReference type="GO" id="GO:0000724">
    <property type="term" value="P:double-strand break repair via homologous recombination"/>
    <property type="evidence" value="ECO:0007669"/>
    <property type="project" value="UniProtKB-ARBA"/>
</dbReference>
<dbReference type="GO" id="GO:0005634">
    <property type="term" value="C:nucleus"/>
    <property type="evidence" value="ECO:0007669"/>
    <property type="project" value="UniProtKB-SubCell"/>
</dbReference>
<dbReference type="PANTHER" id="PTHR11630">
    <property type="entry name" value="DNA REPLICATION LICENSING FACTOR MCM FAMILY MEMBER"/>
    <property type="match status" value="1"/>
</dbReference>
<evidence type="ECO:0000313" key="17">
    <source>
        <dbReference type="EMBL" id="SPQ99638.1"/>
    </source>
</evidence>
<sequence>METAWPMYFNGEPAPEDGDDPRPAAVDALRQYLAGRAGAMRRSLRRGGHIAFDLRDLADAPLDVTRLLNDEPTNLIACMQLAAHLVLAGPDGGPEPKSPLPVRFSGHGPVTPMRAIKSENVERFVTLKGTVVRMTAIQPLVVGLRFICARCGAETVRHFPGGRYDPPSTCVSEGCKGRGMQADRGSAQTVDYQRIRLQESFSDDVGRMPRTIDVELREGLVDSCRPGDLVTVCGIVKADRAEGKGQTCLYVLYIAANNVVNDKHGSNPEAAGATTYDCNTSFTLYDLHGINAIFHCEDVLSLVVNSLCPGIFGHELVKAGLCLGLFSGVRKYVGSSHQIPKRGDIHVLLLGDPGLGKSQLLRGCMQVAPRAVYVCGNATSTAGLTVSLVKDGGGESALEAGALVLADNGLCCIDEFDKLTGDPQALLEAMEQQSISITKGGICCSVSARATVFVAANPIGGHYNRRKTVLENLRISPALLSRFDLVFVLIDSPDARRDALLSEHVLALHSGDRTRQDSCRVPQYSQRTNNLSDAYLSTRIKLQGPQGQPDFDPLPPALLRKYIQYSQQYVHPKLSPEARATFKQFYLQLRRESNVSCADGSRQVTTRQLESLIRLGEARARLELREIVTEQDAWDVIEIMKESLFDLYADEFAPVDVASQPGKRGGSRTKQAKEFIKVAGRRVSQGHPDIFDTNAMKVMARQAGCPAEEFEAFIELLNQNNVILHKGNKRLANRAVVT</sequence>
<comment type="subcellular location">
    <subcellularLocation>
        <location evidence="1">Nucleus</location>
    </subcellularLocation>
</comment>
<feature type="region of interest" description="Disordered" evidence="15">
    <location>
        <begin position="1"/>
        <end position="21"/>
    </location>
</feature>
<dbReference type="Gene3D" id="2.20.28.10">
    <property type="match status" value="1"/>
</dbReference>
<keyword evidence="6" id="KW-0378">Hydrolase</keyword>
<dbReference type="Pfam" id="PF17855">
    <property type="entry name" value="MCM_lid"/>
    <property type="match status" value="1"/>
</dbReference>
<dbReference type="InterPro" id="IPR041562">
    <property type="entry name" value="MCM_lid"/>
</dbReference>
<evidence type="ECO:0000256" key="11">
    <source>
        <dbReference type="ARBA" id="ARBA00023242"/>
    </source>
</evidence>
<evidence type="ECO:0000256" key="2">
    <source>
        <dbReference type="ARBA" id="ARBA00008010"/>
    </source>
</evidence>
<evidence type="ECO:0000313" key="18">
    <source>
        <dbReference type="Proteomes" id="UP000290189"/>
    </source>
</evidence>
<dbReference type="InterPro" id="IPR033762">
    <property type="entry name" value="MCM_OB"/>
</dbReference>
<dbReference type="GO" id="GO:0003697">
    <property type="term" value="F:single-stranded DNA binding"/>
    <property type="evidence" value="ECO:0007669"/>
    <property type="project" value="TreeGrafter"/>
</dbReference>
<keyword evidence="11" id="KW-0539">Nucleus</keyword>
<protein>
    <recommendedName>
        <fullName evidence="3">DNA helicase</fullName>
        <ecNumber evidence="3">3.6.4.12</ecNumber>
    </recommendedName>
    <alternativeName>
        <fullName evidence="12">Minichromosome maintenance 8</fullName>
    </alternativeName>
</protein>
<dbReference type="AlphaFoldDB" id="A0A3P3YHH0"/>
<evidence type="ECO:0000256" key="8">
    <source>
        <dbReference type="ARBA" id="ARBA00022840"/>
    </source>
</evidence>
<dbReference type="InterPro" id="IPR001208">
    <property type="entry name" value="MCM_dom"/>
</dbReference>
<dbReference type="InterPro" id="IPR003593">
    <property type="entry name" value="AAA+_ATPase"/>
</dbReference>
<evidence type="ECO:0000256" key="3">
    <source>
        <dbReference type="ARBA" id="ARBA00012551"/>
    </source>
</evidence>
<dbReference type="PRINTS" id="PR01657">
    <property type="entry name" value="MCMFAMILY"/>
</dbReference>
<dbReference type="SUPFAM" id="SSF52540">
    <property type="entry name" value="P-loop containing nucleoside triphosphate hydrolases"/>
    <property type="match status" value="1"/>
</dbReference>
<accession>A0A3P3YHH0</accession>
<dbReference type="CDD" id="cd22247">
    <property type="entry name" value="MCM8_WHD"/>
    <property type="match status" value="1"/>
</dbReference>
<dbReference type="EC" id="3.6.4.12" evidence="3"/>
<evidence type="ECO:0000256" key="14">
    <source>
        <dbReference type="RuleBase" id="RU004070"/>
    </source>
</evidence>
<dbReference type="InterPro" id="IPR056875">
    <property type="entry name" value="MCM8/REC_WHD"/>
</dbReference>
<dbReference type="Pfam" id="PF00493">
    <property type="entry name" value="MCM"/>
    <property type="match status" value="1"/>
</dbReference>
<comment type="catalytic activity">
    <reaction evidence="13">
        <text>ATP + H2O = ADP + phosphate + H(+)</text>
        <dbReference type="Rhea" id="RHEA:13065"/>
        <dbReference type="ChEBI" id="CHEBI:15377"/>
        <dbReference type="ChEBI" id="CHEBI:15378"/>
        <dbReference type="ChEBI" id="CHEBI:30616"/>
        <dbReference type="ChEBI" id="CHEBI:43474"/>
        <dbReference type="ChEBI" id="CHEBI:456216"/>
        <dbReference type="EC" id="3.6.4.12"/>
    </reaction>
</comment>
<gene>
    <name evidence="17" type="ORF">PLBR_LOCUS6853</name>
</gene>
<dbReference type="GO" id="GO:0016787">
    <property type="term" value="F:hydrolase activity"/>
    <property type="evidence" value="ECO:0007669"/>
    <property type="project" value="UniProtKB-KW"/>
</dbReference>
<evidence type="ECO:0000256" key="6">
    <source>
        <dbReference type="ARBA" id="ARBA00022801"/>
    </source>
</evidence>
<keyword evidence="5" id="KW-0227">DNA damage</keyword>
<dbReference type="Pfam" id="PF17207">
    <property type="entry name" value="MCM_OB"/>
    <property type="match status" value="1"/>
</dbReference>
<dbReference type="GO" id="GO:0005524">
    <property type="term" value="F:ATP binding"/>
    <property type="evidence" value="ECO:0007669"/>
    <property type="project" value="UniProtKB-KW"/>
</dbReference>
<dbReference type="SUPFAM" id="SSF50249">
    <property type="entry name" value="Nucleic acid-binding proteins"/>
    <property type="match status" value="1"/>
</dbReference>
<dbReference type="InterPro" id="IPR027417">
    <property type="entry name" value="P-loop_NTPase"/>
</dbReference>